<organism evidence="1">
    <name type="scientific">uncultured Caudovirales phage</name>
    <dbReference type="NCBI Taxonomy" id="2100421"/>
    <lineage>
        <taxon>Viruses</taxon>
        <taxon>Duplodnaviria</taxon>
        <taxon>Heunggongvirae</taxon>
        <taxon>Uroviricota</taxon>
        <taxon>Caudoviricetes</taxon>
        <taxon>Peduoviridae</taxon>
        <taxon>Maltschvirus</taxon>
        <taxon>Maltschvirus maltsch</taxon>
    </lineage>
</organism>
<protein>
    <submittedName>
        <fullName evidence="1">Uncharacterized protein</fullName>
    </submittedName>
</protein>
<proteinExistence type="predicted"/>
<accession>A0A6J5ME38</accession>
<evidence type="ECO:0000313" key="1">
    <source>
        <dbReference type="EMBL" id="CAB4144532.1"/>
    </source>
</evidence>
<gene>
    <name evidence="1" type="ORF">UFOVP455_48</name>
</gene>
<reference evidence="1" key="1">
    <citation type="submission" date="2020-04" db="EMBL/GenBank/DDBJ databases">
        <authorList>
            <person name="Chiriac C."/>
            <person name="Salcher M."/>
            <person name="Ghai R."/>
            <person name="Kavagutti S V."/>
        </authorList>
    </citation>
    <scope>NUCLEOTIDE SEQUENCE</scope>
</reference>
<dbReference type="EMBL" id="LR796427">
    <property type="protein sequence ID" value="CAB4144532.1"/>
    <property type="molecule type" value="Genomic_DNA"/>
</dbReference>
<name>A0A6J5ME38_9CAUD</name>
<sequence length="58" mass="6612">MNISKISHILTKRKNDELDKAILRAGISGIIGLIEDNDYKLSEVQAKAIAEYLKRFHE</sequence>